<dbReference type="OrthoDB" id="5332150at2"/>
<dbReference type="CDD" id="cd01347">
    <property type="entry name" value="ligand_gated_channel"/>
    <property type="match status" value="1"/>
</dbReference>
<dbReference type="GO" id="GO:0015344">
    <property type="term" value="F:siderophore uptake transmembrane transporter activity"/>
    <property type="evidence" value="ECO:0007669"/>
    <property type="project" value="TreeGrafter"/>
</dbReference>
<gene>
    <name evidence="10" type="ORF">SAMN02745724_01970</name>
</gene>
<comment type="similarity">
    <text evidence="7">Belongs to the TonB-dependent receptor family.</text>
</comment>
<evidence type="ECO:0000256" key="5">
    <source>
        <dbReference type="ARBA" id="ARBA00023136"/>
    </source>
</evidence>
<dbReference type="Pfam" id="PF07715">
    <property type="entry name" value="Plug"/>
    <property type="match status" value="1"/>
</dbReference>
<dbReference type="InterPro" id="IPR010100">
    <property type="entry name" value="TonB-dep_Cu_rcpt"/>
</dbReference>
<feature type="domain" description="TonB-dependent receptor plug" evidence="9">
    <location>
        <begin position="64"/>
        <end position="151"/>
    </location>
</feature>
<evidence type="ECO:0000259" key="9">
    <source>
        <dbReference type="Pfam" id="PF07715"/>
    </source>
</evidence>
<keyword evidence="3 7" id="KW-1134">Transmembrane beta strand</keyword>
<dbReference type="PANTHER" id="PTHR30069">
    <property type="entry name" value="TONB-DEPENDENT OUTER MEMBRANE RECEPTOR"/>
    <property type="match status" value="1"/>
</dbReference>
<dbReference type="GO" id="GO:0009279">
    <property type="term" value="C:cell outer membrane"/>
    <property type="evidence" value="ECO:0007669"/>
    <property type="project" value="UniProtKB-SubCell"/>
</dbReference>
<dbReference type="PANTHER" id="PTHR30069:SF49">
    <property type="entry name" value="OUTER MEMBRANE PROTEIN C"/>
    <property type="match status" value="1"/>
</dbReference>
<evidence type="ECO:0000256" key="2">
    <source>
        <dbReference type="ARBA" id="ARBA00022448"/>
    </source>
</evidence>
<evidence type="ECO:0000313" key="10">
    <source>
        <dbReference type="EMBL" id="SFC56644.1"/>
    </source>
</evidence>
<organism evidence="10 11">
    <name type="scientific">Pseudoalteromonas denitrificans DSM 6059</name>
    <dbReference type="NCBI Taxonomy" id="1123010"/>
    <lineage>
        <taxon>Bacteria</taxon>
        <taxon>Pseudomonadati</taxon>
        <taxon>Pseudomonadota</taxon>
        <taxon>Gammaproteobacteria</taxon>
        <taxon>Alteromonadales</taxon>
        <taxon>Pseudoalteromonadaceae</taxon>
        <taxon>Pseudoalteromonas</taxon>
    </lineage>
</organism>
<keyword evidence="11" id="KW-1185">Reference proteome</keyword>
<dbReference type="EMBL" id="FOLO01000012">
    <property type="protein sequence ID" value="SFC56644.1"/>
    <property type="molecule type" value="Genomic_DNA"/>
</dbReference>
<evidence type="ECO:0000256" key="8">
    <source>
        <dbReference type="SAM" id="SignalP"/>
    </source>
</evidence>
<feature type="signal peptide" evidence="8">
    <location>
        <begin position="1"/>
        <end position="23"/>
    </location>
</feature>
<dbReference type="Proteomes" id="UP000198862">
    <property type="component" value="Unassembled WGS sequence"/>
</dbReference>
<dbReference type="InterPro" id="IPR039426">
    <property type="entry name" value="TonB-dep_rcpt-like"/>
</dbReference>
<reference evidence="10 11" key="1">
    <citation type="submission" date="2016-10" db="EMBL/GenBank/DDBJ databases">
        <authorList>
            <person name="de Groot N.N."/>
        </authorList>
    </citation>
    <scope>NUCLEOTIDE SEQUENCE [LARGE SCALE GENOMIC DNA]</scope>
    <source>
        <strain evidence="10 11">DSM 6059</strain>
    </source>
</reference>
<dbReference type="STRING" id="1123010.SAMN02745724_01970"/>
<evidence type="ECO:0000256" key="6">
    <source>
        <dbReference type="ARBA" id="ARBA00023237"/>
    </source>
</evidence>
<keyword evidence="2 7" id="KW-0813">Transport</keyword>
<keyword evidence="8" id="KW-0732">Signal</keyword>
<feature type="chain" id="PRO_5011761439" evidence="8">
    <location>
        <begin position="24"/>
        <end position="661"/>
    </location>
</feature>
<evidence type="ECO:0000256" key="3">
    <source>
        <dbReference type="ARBA" id="ARBA00022452"/>
    </source>
</evidence>
<dbReference type="RefSeq" id="WP_091983247.1">
    <property type="nucleotide sequence ID" value="NZ_FOLO01000012.1"/>
</dbReference>
<sequence>MNFSFLSHSIAVALLLSSSQLIADDISTKCVEESCFEVIVISAEPMQSPLSTVSDPKQPRQPLPAFDGSGFLKTLPGFTVARKGGSGGDVSLRGLGGSRINIVNDGKQMGGTCGGRMDPPTNYISPETYEKVVVIKGPQTVKYGPVGSAGTVLFERDHYGLEKAETSGRASMTFGSFGRKDYLAELTTGDTTNYWSIDVNGSKSDDYEDGEGRKMQSEYDRQSVHTALGWTPDVDSVVELNYGYSSGSAEYADRGNKARTIDNENISLLVKSNLQHEQLKTLEFQVYGNENDHIMDRFDRPITDIDALPTGANPRRTNIGGYLWLDFELAENFSAMFGLDYLDSKQDMRSGKSLDELKMASYTDLYSKENIGLFIESNFDIASGTLYSGLRWDKWQTNLLEGWAQPTKDNTRDQDLISGFARYEMTLDDHSWVAGFGRAKRIADYWEVMRAGRMLTLEPETTDQMDLGWMLEGDVKLMASIFYADIKDYILIDTQSRPYARNVDVTLWGGEASAEVELPYGLLWVTTIAYSHGDNDTDNLPLGQVSPLEAKLALNYQSEDWSFGALWRIVDKQDRVSVGQGNIVGQDLGKTSGFGVLSINGAWVTAKDIKVSFGVDNLFDKNYAEHVSKSGGGNDLLPLEDRTIQVNEPGQNFWVKLDYQF</sequence>
<dbReference type="InterPro" id="IPR036942">
    <property type="entry name" value="Beta-barrel_TonB_sf"/>
</dbReference>
<name>A0A1I1K718_9GAMM</name>
<keyword evidence="6 7" id="KW-0998">Cell outer membrane</keyword>
<evidence type="ECO:0000256" key="4">
    <source>
        <dbReference type="ARBA" id="ARBA00022692"/>
    </source>
</evidence>
<dbReference type="PROSITE" id="PS52016">
    <property type="entry name" value="TONB_DEPENDENT_REC_3"/>
    <property type="match status" value="1"/>
</dbReference>
<dbReference type="Gene3D" id="2.40.170.20">
    <property type="entry name" value="TonB-dependent receptor, beta-barrel domain"/>
    <property type="match status" value="1"/>
</dbReference>
<dbReference type="NCBIfam" id="TIGR01778">
    <property type="entry name" value="TonB-copper"/>
    <property type="match status" value="1"/>
</dbReference>
<protein>
    <submittedName>
        <fullName evidence="10">Iron complex outermembrane recepter protein</fullName>
    </submittedName>
</protein>
<dbReference type="Gene3D" id="2.170.130.10">
    <property type="entry name" value="TonB-dependent receptor, plug domain"/>
    <property type="match status" value="1"/>
</dbReference>
<dbReference type="InterPro" id="IPR037066">
    <property type="entry name" value="Plug_dom_sf"/>
</dbReference>
<dbReference type="GO" id="GO:0044718">
    <property type="term" value="P:siderophore transmembrane transport"/>
    <property type="evidence" value="ECO:0007669"/>
    <property type="project" value="TreeGrafter"/>
</dbReference>
<evidence type="ECO:0000256" key="7">
    <source>
        <dbReference type="PROSITE-ProRule" id="PRU01360"/>
    </source>
</evidence>
<evidence type="ECO:0000256" key="1">
    <source>
        <dbReference type="ARBA" id="ARBA00004571"/>
    </source>
</evidence>
<evidence type="ECO:0000313" key="11">
    <source>
        <dbReference type="Proteomes" id="UP000198862"/>
    </source>
</evidence>
<accession>A0A1I1K718</accession>
<comment type="subcellular location">
    <subcellularLocation>
        <location evidence="1 7">Cell outer membrane</location>
        <topology evidence="1 7">Multi-pass membrane protein</topology>
    </subcellularLocation>
</comment>
<dbReference type="SUPFAM" id="SSF56935">
    <property type="entry name" value="Porins"/>
    <property type="match status" value="1"/>
</dbReference>
<keyword evidence="4 7" id="KW-0812">Transmembrane</keyword>
<dbReference type="InterPro" id="IPR012910">
    <property type="entry name" value="Plug_dom"/>
</dbReference>
<proteinExistence type="inferred from homology"/>
<dbReference type="AlphaFoldDB" id="A0A1I1K718"/>
<keyword evidence="5 7" id="KW-0472">Membrane</keyword>